<name>A0A7S4N7Z9_9STRA</name>
<feature type="region of interest" description="Disordered" evidence="1">
    <location>
        <begin position="34"/>
        <end position="58"/>
    </location>
</feature>
<gene>
    <name evidence="3" type="ORF">OAUR00152_LOCUS31562</name>
</gene>
<dbReference type="EMBL" id="HBKQ01045800">
    <property type="protein sequence ID" value="CAE2270253.1"/>
    <property type="molecule type" value="Transcribed_RNA"/>
</dbReference>
<feature type="domain" description="ShKT" evidence="2">
    <location>
        <begin position="153"/>
        <end position="187"/>
    </location>
</feature>
<feature type="region of interest" description="Disordered" evidence="1">
    <location>
        <begin position="116"/>
        <end position="142"/>
    </location>
</feature>
<feature type="compositionally biased region" description="Basic and acidic residues" evidence="1">
    <location>
        <begin position="38"/>
        <end position="49"/>
    </location>
</feature>
<sequence>MKLSISSNYFLVIAVPHIVNYGSAKRLGGLAANRGTGHGKEEPSSDFKQADGYGEEDESFDNRLLKNTIKGDKVNYGGKEHGVIYDPDGIAEAVENKMDADWEKFMGYSLAPAPGPAPEEFFQDGSSHGSEESDEDNMANATNSDANRQLSSCRNHHNSCQYWASIGECSKNPGYMLHYCKESCGQCSGGSCYDNHRHCQHWASIGECSKNPGYMLTNCKRSCGRCAGNGGGSTSKKCHKKKVRIFQFCINGNADSGAEAECQIQLNGNLYYPKSRHDCRQEDRGFCDFREGLCHDLRNAQWVHGLTHRSMSVAVQEHDDWSENDSYYASLPSGKWHDPTCDPYEVVFSRNFRESRLNNICASLEAGGSVKGLEVKGGVQACTTWTDPAESFVWHMEVYPDN</sequence>
<evidence type="ECO:0000256" key="1">
    <source>
        <dbReference type="SAM" id="MobiDB-lite"/>
    </source>
</evidence>
<accession>A0A7S4N7Z9</accession>
<dbReference type="PROSITE" id="PS51670">
    <property type="entry name" value="SHKT"/>
    <property type="match status" value="2"/>
</dbReference>
<dbReference type="InterPro" id="IPR003582">
    <property type="entry name" value="ShKT_dom"/>
</dbReference>
<proteinExistence type="predicted"/>
<dbReference type="SMART" id="SM00254">
    <property type="entry name" value="ShKT"/>
    <property type="match status" value="2"/>
</dbReference>
<reference evidence="3" key="1">
    <citation type="submission" date="2021-01" db="EMBL/GenBank/DDBJ databases">
        <authorList>
            <person name="Corre E."/>
            <person name="Pelletier E."/>
            <person name="Niang G."/>
            <person name="Scheremetjew M."/>
            <person name="Finn R."/>
            <person name="Kale V."/>
            <person name="Holt S."/>
            <person name="Cochrane G."/>
            <person name="Meng A."/>
            <person name="Brown T."/>
            <person name="Cohen L."/>
        </authorList>
    </citation>
    <scope>NUCLEOTIDE SEQUENCE</scope>
    <source>
        <strain evidence="3">Isolate 1302-5</strain>
    </source>
</reference>
<protein>
    <recommendedName>
        <fullName evidence="2">ShKT domain-containing protein</fullName>
    </recommendedName>
</protein>
<dbReference type="AlphaFoldDB" id="A0A7S4N7Z9"/>
<feature type="domain" description="ShKT" evidence="2">
    <location>
        <begin position="192"/>
        <end position="226"/>
    </location>
</feature>
<organism evidence="3">
    <name type="scientific">Odontella aurita</name>
    <dbReference type="NCBI Taxonomy" id="265563"/>
    <lineage>
        <taxon>Eukaryota</taxon>
        <taxon>Sar</taxon>
        <taxon>Stramenopiles</taxon>
        <taxon>Ochrophyta</taxon>
        <taxon>Bacillariophyta</taxon>
        <taxon>Mediophyceae</taxon>
        <taxon>Biddulphiophycidae</taxon>
        <taxon>Eupodiscales</taxon>
        <taxon>Odontellaceae</taxon>
        <taxon>Odontella</taxon>
    </lineage>
</organism>
<dbReference type="Pfam" id="PF01549">
    <property type="entry name" value="ShK"/>
    <property type="match status" value="2"/>
</dbReference>
<evidence type="ECO:0000313" key="3">
    <source>
        <dbReference type="EMBL" id="CAE2270253.1"/>
    </source>
</evidence>
<evidence type="ECO:0000259" key="2">
    <source>
        <dbReference type="PROSITE" id="PS51670"/>
    </source>
</evidence>